<keyword evidence="2" id="KW-1185">Reference proteome</keyword>
<reference evidence="1 2" key="1">
    <citation type="submission" date="2016-12" db="EMBL/GenBank/DDBJ databases">
        <authorList>
            <person name="Song W.-J."/>
            <person name="Kurnit D.M."/>
        </authorList>
    </citation>
    <scope>NUCLEOTIDE SEQUENCE [LARGE SCALE GENOMIC DNA]</scope>
    <source>
        <strain evidence="1 2">DSM 18488</strain>
    </source>
</reference>
<name>A0A1M7Y609_9BACT</name>
<proteinExistence type="predicted"/>
<gene>
    <name evidence="1" type="ORF">SAMN02745220_02108</name>
</gene>
<dbReference type="EMBL" id="FRFE01000009">
    <property type="protein sequence ID" value="SHO48072.1"/>
    <property type="molecule type" value="Genomic_DNA"/>
</dbReference>
<accession>A0A1M7Y609</accession>
<protein>
    <submittedName>
        <fullName evidence="1">Uncharacterized protein</fullName>
    </submittedName>
</protein>
<evidence type="ECO:0000313" key="2">
    <source>
        <dbReference type="Proteomes" id="UP000184603"/>
    </source>
</evidence>
<dbReference type="Proteomes" id="UP000184603">
    <property type="component" value="Unassembled WGS sequence"/>
</dbReference>
<evidence type="ECO:0000313" key="1">
    <source>
        <dbReference type="EMBL" id="SHO48072.1"/>
    </source>
</evidence>
<dbReference type="AlphaFoldDB" id="A0A1M7Y609"/>
<sequence length="63" mass="7288">MLLEDFLGSSDGDFPFISRYSVKPSVYRRAARSTYDVSNIEKAEAIHISCEQLPLSWFLKESW</sequence>
<organism evidence="1 2">
    <name type="scientific">Desulfopila aestuarii DSM 18488</name>
    <dbReference type="NCBI Taxonomy" id="1121416"/>
    <lineage>
        <taxon>Bacteria</taxon>
        <taxon>Pseudomonadati</taxon>
        <taxon>Thermodesulfobacteriota</taxon>
        <taxon>Desulfobulbia</taxon>
        <taxon>Desulfobulbales</taxon>
        <taxon>Desulfocapsaceae</taxon>
        <taxon>Desulfopila</taxon>
    </lineage>
</organism>